<evidence type="ECO:0000256" key="1">
    <source>
        <dbReference type="SAM" id="MobiDB-lite"/>
    </source>
</evidence>
<feature type="region of interest" description="Disordered" evidence="1">
    <location>
        <begin position="1"/>
        <end position="22"/>
    </location>
</feature>
<organism evidence="2 3">
    <name type="scientific">Stylosanthes scabra</name>
    <dbReference type="NCBI Taxonomy" id="79078"/>
    <lineage>
        <taxon>Eukaryota</taxon>
        <taxon>Viridiplantae</taxon>
        <taxon>Streptophyta</taxon>
        <taxon>Embryophyta</taxon>
        <taxon>Tracheophyta</taxon>
        <taxon>Spermatophyta</taxon>
        <taxon>Magnoliopsida</taxon>
        <taxon>eudicotyledons</taxon>
        <taxon>Gunneridae</taxon>
        <taxon>Pentapetalae</taxon>
        <taxon>rosids</taxon>
        <taxon>fabids</taxon>
        <taxon>Fabales</taxon>
        <taxon>Fabaceae</taxon>
        <taxon>Papilionoideae</taxon>
        <taxon>50 kb inversion clade</taxon>
        <taxon>dalbergioids sensu lato</taxon>
        <taxon>Dalbergieae</taxon>
        <taxon>Pterocarpus clade</taxon>
        <taxon>Stylosanthes</taxon>
    </lineage>
</organism>
<reference evidence="2 3" key="1">
    <citation type="journal article" date="2023" name="Plants (Basel)">
        <title>Bridging the Gap: Combining Genomics and Transcriptomics Approaches to Understand Stylosanthes scabra, an Orphan Legume from the Brazilian Caatinga.</title>
        <authorList>
            <person name="Ferreira-Neto J.R.C."/>
            <person name="da Silva M.D."/>
            <person name="Binneck E."/>
            <person name="de Melo N.F."/>
            <person name="da Silva R.H."/>
            <person name="de Melo A.L.T.M."/>
            <person name="Pandolfi V."/>
            <person name="Bustamante F.O."/>
            <person name="Brasileiro-Vidal A.C."/>
            <person name="Benko-Iseppon A.M."/>
        </authorList>
    </citation>
    <scope>NUCLEOTIDE SEQUENCE [LARGE SCALE GENOMIC DNA]</scope>
    <source>
        <tissue evidence="2">Leaves</tissue>
    </source>
</reference>
<evidence type="ECO:0000313" key="3">
    <source>
        <dbReference type="Proteomes" id="UP001341840"/>
    </source>
</evidence>
<comment type="caution">
    <text evidence="2">The sequence shown here is derived from an EMBL/GenBank/DDBJ whole genome shotgun (WGS) entry which is preliminary data.</text>
</comment>
<feature type="region of interest" description="Disordered" evidence="1">
    <location>
        <begin position="133"/>
        <end position="156"/>
    </location>
</feature>
<keyword evidence="3" id="KW-1185">Reference proteome</keyword>
<evidence type="ECO:0000313" key="2">
    <source>
        <dbReference type="EMBL" id="MED6120021.1"/>
    </source>
</evidence>
<proteinExistence type="predicted"/>
<dbReference type="Proteomes" id="UP001341840">
    <property type="component" value="Unassembled WGS sequence"/>
</dbReference>
<name>A0ABU6R7T3_9FABA</name>
<gene>
    <name evidence="2" type="ORF">PIB30_017044</name>
</gene>
<feature type="compositionally biased region" description="Basic and acidic residues" evidence="1">
    <location>
        <begin position="138"/>
        <end position="147"/>
    </location>
</feature>
<sequence>MPPSTINPCDQIPQNSVVPTQPNLEQITVSTTPISTEHNSTIQSGPAPISGIEITLPIPSSSINNPSLSTTNTHSMVTRSKSGIIVPRALQVQHSTSLSDSHLVPKSVTHALQSPNWKAAMLTEYKALIPCEEQGSSKNREKEKKEQLYLITESAN</sequence>
<protein>
    <submittedName>
        <fullName evidence="2">Uncharacterized protein</fullName>
    </submittedName>
</protein>
<accession>A0ABU6R7T3</accession>
<dbReference type="EMBL" id="JASCZI010030257">
    <property type="protein sequence ID" value="MED6120021.1"/>
    <property type="molecule type" value="Genomic_DNA"/>
</dbReference>